<dbReference type="AlphaFoldDB" id="A0A7L9U1Q8"/>
<dbReference type="PANTHER" id="PTHR33121:SF79">
    <property type="entry name" value="CYCLIC DI-GMP PHOSPHODIESTERASE PDED-RELATED"/>
    <property type="match status" value="1"/>
</dbReference>
<dbReference type="Proteomes" id="UP000593875">
    <property type="component" value="Chromosome"/>
</dbReference>
<feature type="signal peptide" evidence="11">
    <location>
        <begin position="1"/>
        <end position="19"/>
    </location>
</feature>
<dbReference type="GO" id="GO:0005886">
    <property type="term" value="C:plasma membrane"/>
    <property type="evidence" value="ECO:0007669"/>
    <property type="project" value="UniProtKB-SubCell"/>
</dbReference>
<dbReference type="PANTHER" id="PTHR33121">
    <property type="entry name" value="CYCLIC DI-GMP PHOSPHODIESTERASE PDEF"/>
    <property type="match status" value="1"/>
</dbReference>
<dbReference type="Pfam" id="PF00563">
    <property type="entry name" value="EAL"/>
    <property type="match status" value="1"/>
</dbReference>
<evidence type="ECO:0000313" key="14">
    <source>
        <dbReference type="Proteomes" id="UP000593875"/>
    </source>
</evidence>
<gene>
    <name evidence="13" type="ORF">LPB04_18535</name>
</gene>
<dbReference type="SMART" id="SM00052">
    <property type="entry name" value="EAL"/>
    <property type="match status" value="1"/>
</dbReference>
<keyword evidence="8 10" id="KW-0472">Membrane</keyword>
<dbReference type="EMBL" id="CP062941">
    <property type="protein sequence ID" value="QOL48924.1"/>
    <property type="molecule type" value="Genomic_DNA"/>
</dbReference>
<evidence type="ECO:0000256" key="1">
    <source>
        <dbReference type="ARBA" id="ARBA00004651"/>
    </source>
</evidence>
<evidence type="ECO:0000256" key="10">
    <source>
        <dbReference type="SAM" id="Phobius"/>
    </source>
</evidence>
<sequence>MRGRIGLALTVLAALAALAAPPWLALREARHQAYEAESDQVQRYALDVLRRMDGTTQQVNKAFRALEQSRLAPCSPASLDLMRQIDLGSSYLQAVGYVRDDAIVCSSMGGAPLALGKGAFESSTGFIFYPNVPGNLPGQPPLMAARRGQLAALVHRDLPIDAWTDTPGVSLGVLHGEERRVWIARGPIDPAWLAHLGQGDTVTFADPGHVVSVLRSRQSQFIAVAAAPIAELDRRSADIARRMVPAGAIGGLIVALAILLLARRQLSMEGALRNALRRDEFFVCYQPIVRLQTGEWVGAEALVRWRRADGTLVGPDLFIPVAEQSKLVTRITERVLRLVARDAGHFLSTHPAFHVALNLAAEDIHSTDIVGHLRTMLARCGALPSNLIVEITERGFLDLESARDTIGALRGNAIEVAIDDFGTGYPSLSYLESLDLDFLKIDRSFIEAIGTDAPISLVVGHIIAMARSMGLRMIAEGIESEAQADFLRERGVEYAQGFLFGRPMPFAELMQRFKEREHAALVRMAGAGAGP</sequence>
<evidence type="ECO:0000256" key="7">
    <source>
        <dbReference type="ARBA" id="ARBA00022989"/>
    </source>
</evidence>
<dbReference type="InterPro" id="IPR001633">
    <property type="entry name" value="EAL_dom"/>
</dbReference>
<dbReference type="SUPFAM" id="SSF141868">
    <property type="entry name" value="EAL domain-like"/>
    <property type="match status" value="1"/>
</dbReference>
<comment type="catalytic activity">
    <reaction evidence="9">
        <text>3',3'-c-di-GMP + H2O = 5'-phosphoguanylyl(3'-&gt;5')guanosine + H(+)</text>
        <dbReference type="Rhea" id="RHEA:24902"/>
        <dbReference type="ChEBI" id="CHEBI:15377"/>
        <dbReference type="ChEBI" id="CHEBI:15378"/>
        <dbReference type="ChEBI" id="CHEBI:58754"/>
        <dbReference type="ChEBI" id="CHEBI:58805"/>
        <dbReference type="EC" id="3.1.4.52"/>
    </reaction>
</comment>
<dbReference type="CDD" id="cd01948">
    <property type="entry name" value="EAL"/>
    <property type="match status" value="1"/>
</dbReference>
<proteinExistence type="predicted"/>
<keyword evidence="5 10" id="KW-0812">Transmembrane</keyword>
<evidence type="ECO:0000256" key="3">
    <source>
        <dbReference type="ARBA" id="ARBA00022475"/>
    </source>
</evidence>
<dbReference type="Pfam" id="PF12792">
    <property type="entry name" value="CSS-motif"/>
    <property type="match status" value="1"/>
</dbReference>
<evidence type="ECO:0000256" key="4">
    <source>
        <dbReference type="ARBA" id="ARBA00022636"/>
    </source>
</evidence>
<evidence type="ECO:0000313" key="13">
    <source>
        <dbReference type="EMBL" id="QOL48924.1"/>
    </source>
</evidence>
<dbReference type="InterPro" id="IPR035919">
    <property type="entry name" value="EAL_sf"/>
</dbReference>
<evidence type="ECO:0000256" key="8">
    <source>
        <dbReference type="ARBA" id="ARBA00023136"/>
    </source>
</evidence>
<feature type="domain" description="EAL" evidence="12">
    <location>
        <begin position="265"/>
        <end position="517"/>
    </location>
</feature>
<dbReference type="RefSeq" id="WP_193685967.1">
    <property type="nucleotide sequence ID" value="NZ_CP062941.1"/>
</dbReference>
<name>A0A7L9U1Q8_9BURK</name>
<feature type="transmembrane region" description="Helical" evidence="10">
    <location>
        <begin position="243"/>
        <end position="262"/>
    </location>
</feature>
<dbReference type="InterPro" id="IPR024744">
    <property type="entry name" value="CSS-motif_dom"/>
</dbReference>
<dbReference type="PROSITE" id="PS50883">
    <property type="entry name" value="EAL"/>
    <property type="match status" value="1"/>
</dbReference>
<protein>
    <recommendedName>
        <fullName evidence="2">cyclic-guanylate-specific phosphodiesterase</fullName>
        <ecNumber evidence="2">3.1.4.52</ecNumber>
    </recommendedName>
</protein>
<keyword evidence="3" id="KW-1003">Cell membrane</keyword>
<accession>A0A7L9U1Q8</accession>
<keyword evidence="14" id="KW-1185">Reference proteome</keyword>
<keyword evidence="11" id="KW-0732">Signal</keyword>
<evidence type="ECO:0000256" key="5">
    <source>
        <dbReference type="ARBA" id="ARBA00022692"/>
    </source>
</evidence>
<dbReference type="KEGG" id="mlir:LPB04_18535"/>
<organism evidence="13 14">
    <name type="scientific">Massilia litorea</name>
    <dbReference type="NCBI Taxonomy" id="2769491"/>
    <lineage>
        <taxon>Bacteria</taxon>
        <taxon>Pseudomonadati</taxon>
        <taxon>Pseudomonadota</taxon>
        <taxon>Betaproteobacteria</taxon>
        <taxon>Burkholderiales</taxon>
        <taxon>Oxalobacteraceae</taxon>
        <taxon>Telluria group</taxon>
        <taxon>Massilia</taxon>
    </lineage>
</organism>
<reference evidence="13 14" key="1">
    <citation type="submission" date="2020-10" db="EMBL/GenBank/DDBJ databases">
        <title>Genome sequencing of Massilia sp. LPB0304.</title>
        <authorList>
            <person name="Kim J."/>
        </authorList>
    </citation>
    <scope>NUCLEOTIDE SEQUENCE [LARGE SCALE GENOMIC DNA]</scope>
    <source>
        <strain evidence="13 14">LPB0304</strain>
    </source>
</reference>
<comment type="subcellular location">
    <subcellularLocation>
        <location evidence="1">Cell membrane</location>
        <topology evidence="1">Multi-pass membrane protein</topology>
    </subcellularLocation>
</comment>
<keyword evidence="7 10" id="KW-1133">Transmembrane helix</keyword>
<feature type="chain" id="PRO_5032721143" description="cyclic-guanylate-specific phosphodiesterase" evidence="11">
    <location>
        <begin position="20"/>
        <end position="531"/>
    </location>
</feature>
<keyword evidence="6" id="KW-0378">Hydrolase</keyword>
<evidence type="ECO:0000256" key="2">
    <source>
        <dbReference type="ARBA" id="ARBA00012282"/>
    </source>
</evidence>
<evidence type="ECO:0000256" key="6">
    <source>
        <dbReference type="ARBA" id="ARBA00022801"/>
    </source>
</evidence>
<evidence type="ECO:0000259" key="12">
    <source>
        <dbReference type="PROSITE" id="PS50883"/>
    </source>
</evidence>
<evidence type="ECO:0000256" key="11">
    <source>
        <dbReference type="SAM" id="SignalP"/>
    </source>
</evidence>
<dbReference type="InterPro" id="IPR050706">
    <property type="entry name" value="Cyclic-di-GMP_PDE-like"/>
</dbReference>
<dbReference type="Gene3D" id="3.20.20.450">
    <property type="entry name" value="EAL domain"/>
    <property type="match status" value="1"/>
</dbReference>
<evidence type="ECO:0000256" key="9">
    <source>
        <dbReference type="ARBA" id="ARBA00034290"/>
    </source>
</evidence>
<dbReference type="GO" id="GO:0071111">
    <property type="term" value="F:cyclic-guanylate-specific phosphodiesterase activity"/>
    <property type="evidence" value="ECO:0007669"/>
    <property type="project" value="UniProtKB-EC"/>
</dbReference>
<keyword evidence="4" id="KW-0973">c-di-GMP</keyword>
<dbReference type="EC" id="3.1.4.52" evidence="2"/>